<dbReference type="AlphaFoldDB" id="A0A381TWD1"/>
<reference evidence="2" key="1">
    <citation type="submission" date="2018-05" db="EMBL/GenBank/DDBJ databases">
        <authorList>
            <person name="Lanie J.A."/>
            <person name="Ng W.-L."/>
            <person name="Kazmierczak K.M."/>
            <person name="Andrzejewski T.M."/>
            <person name="Davidsen T.M."/>
            <person name="Wayne K.J."/>
            <person name="Tettelin H."/>
            <person name="Glass J.I."/>
            <person name="Rusch D."/>
            <person name="Podicherti R."/>
            <person name="Tsui H.-C.T."/>
            <person name="Winkler M.E."/>
        </authorList>
    </citation>
    <scope>NUCLEOTIDE SEQUENCE</scope>
</reference>
<dbReference type="Gene3D" id="2.50.20.10">
    <property type="entry name" value="Lipoprotein localisation LolA/LolB/LppX"/>
    <property type="match status" value="1"/>
</dbReference>
<dbReference type="InterPro" id="IPR033399">
    <property type="entry name" value="TP_0789-like"/>
</dbReference>
<organism evidence="2">
    <name type="scientific">marine metagenome</name>
    <dbReference type="NCBI Taxonomy" id="408172"/>
    <lineage>
        <taxon>unclassified sequences</taxon>
        <taxon>metagenomes</taxon>
        <taxon>ecological metagenomes</taxon>
    </lineage>
</organism>
<gene>
    <name evidence="2" type="ORF">METZ01_LOCUS72632</name>
</gene>
<evidence type="ECO:0000259" key="1">
    <source>
        <dbReference type="Pfam" id="PF17131"/>
    </source>
</evidence>
<accession>A0A381TWD1</accession>
<dbReference type="EMBL" id="UINC01005202">
    <property type="protein sequence ID" value="SVA19778.1"/>
    <property type="molecule type" value="Genomic_DNA"/>
</dbReference>
<sequence>MKNLAMVIIIISWMFGLTGDELVQKMEDRITPKDSKVDMVMTLTNKKGKTRESSLRSATKDDGAKQIIWFLSPADDKGVSFLKIEHDDKDDEMRMWLPAFKKIRRISASKRSDSFMGSDMSYEDMSTRQLDEFNFKIMGNERFQDVSCHLLESKPKEHIRTEYSHHITWVDSTLFVPLKEESYDKMGKIIKEKYFTYTVINEYQILTEIQVTNIQKNHSTTLTFNNIELDRGVEDSYFHERYLKRLPK</sequence>
<protein>
    <recommendedName>
        <fullName evidence="1">Uncharacterized protein TP-0789 domain-containing protein</fullName>
    </recommendedName>
</protein>
<dbReference type="CDD" id="cd16329">
    <property type="entry name" value="LolA_like"/>
    <property type="match status" value="1"/>
</dbReference>
<dbReference type="Pfam" id="PF17131">
    <property type="entry name" value="LolA_like"/>
    <property type="match status" value="1"/>
</dbReference>
<evidence type="ECO:0000313" key="2">
    <source>
        <dbReference type="EMBL" id="SVA19778.1"/>
    </source>
</evidence>
<proteinExistence type="predicted"/>
<feature type="domain" description="Uncharacterized protein TP-0789" evidence="1">
    <location>
        <begin position="64"/>
        <end position="245"/>
    </location>
</feature>
<name>A0A381TWD1_9ZZZZ</name>